<dbReference type="PRINTS" id="PR00682">
    <property type="entry name" value="IPNSYNTHASE"/>
</dbReference>
<feature type="domain" description="Fe2OG dioxygenase" evidence="12">
    <location>
        <begin position="167"/>
        <end position="276"/>
    </location>
</feature>
<dbReference type="PANTHER" id="PTHR47990">
    <property type="entry name" value="2-OXOGLUTARATE (2OG) AND FE(II)-DEPENDENT OXYGENASE SUPERFAMILY PROTEIN-RELATED"/>
    <property type="match status" value="1"/>
</dbReference>
<keyword evidence="11" id="KW-0560">Oxidoreductase</keyword>
<keyword evidence="11" id="KW-0408">Iron</keyword>
<dbReference type="InterPro" id="IPR044861">
    <property type="entry name" value="IPNS-like_FE2OG_OXY"/>
</dbReference>
<evidence type="ECO:0000256" key="8">
    <source>
        <dbReference type="ARBA" id="ARBA00031282"/>
    </source>
</evidence>
<protein>
    <recommendedName>
        <fullName evidence="5">2-oxoglutarate-dependent ethylene/succinate-forming enzyme</fullName>
        <ecNumber evidence="4">1.13.12.19</ecNumber>
        <ecNumber evidence="3">1.14.20.7</ecNumber>
    </recommendedName>
    <alternativeName>
        <fullName evidence="7">2-oxoglutarate dioxygenase (ethylene-forming)</fullName>
    </alternativeName>
    <alternativeName>
        <fullName evidence="8">2-oxoglutarate/L-arginine monooxygenase/decarboxylase (succinate-forming)</fullName>
    </alternativeName>
</protein>
<dbReference type="Pfam" id="PF03171">
    <property type="entry name" value="2OG-FeII_Oxy"/>
    <property type="match status" value="1"/>
</dbReference>
<reference evidence="13 14" key="1">
    <citation type="submission" date="2017-03" db="EMBL/GenBank/DDBJ databases">
        <authorList>
            <person name="Afonso C.L."/>
            <person name="Miller P.J."/>
            <person name="Scott M.A."/>
            <person name="Spackman E."/>
            <person name="Goraichik I."/>
            <person name="Dimitrov K.M."/>
            <person name="Suarez D.L."/>
            <person name="Swayne D.E."/>
        </authorList>
    </citation>
    <scope>NUCLEOTIDE SEQUENCE [LARGE SCALE GENOMIC DNA]</scope>
    <source>
        <strain evidence="13 14">CECT 7751</strain>
    </source>
</reference>
<keyword evidence="14" id="KW-1185">Reference proteome</keyword>
<dbReference type="GO" id="GO:0102276">
    <property type="term" value="F:2-oxoglutarate oxygenase/decarboxylase (ethylene-forming) activity"/>
    <property type="evidence" value="ECO:0007669"/>
    <property type="project" value="UniProtKB-EC"/>
</dbReference>
<evidence type="ECO:0000256" key="6">
    <source>
        <dbReference type="ARBA" id="ARBA00022666"/>
    </source>
</evidence>
<dbReference type="SUPFAM" id="SSF51197">
    <property type="entry name" value="Clavaminate synthase-like"/>
    <property type="match status" value="1"/>
</dbReference>
<comment type="catalytic activity">
    <reaction evidence="10">
        <text>L-arginine + 2-oxoglutarate + O2 = guanidine + L-glutamate 5-semialdehyde + succinate + CO2</text>
        <dbReference type="Rhea" id="RHEA:31535"/>
        <dbReference type="ChEBI" id="CHEBI:15379"/>
        <dbReference type="ChEBI" id="CHEBI:16526"/>
        <dbReference type="ChEBI" id="CHEBI:16810"/>
        <dbReference type="ChEBI" id="CHEBI:30031"/>
        <dbReference type="ChEBI" id="CHEBI:30087"/>
        <dbReference type="ChEBI" id="CHEBI:32682"/>
        <dbReference type="ChEBI" id="CHEBI:58066"/>
        <dbReference type="EC" id="1.14.20.7"/>
    </reaction>
</comment>
<dbReference type="PROSITE" id="PS51471">
    <property type="entry name" value="FE2OG_OXY"/>
    <property type="match status" value="1"/>
</dbReference>
<comment type="pathway">
    <text evidence="2">Alkene biosynthesis; ethylene biosynthesis via 2-oxoglutarate.</text>
</comment>
<dbReference type="InterPro" id="IPR005123">
    <property type="entry name" value="Oxoglu/Fe-dep_dioxygenase_dom"/>
</dbReference>
<comment type="similarity">
    <text evidence="11">Belongs to the iron/ascorbate-dependent oxidoreductase family.</text>
</comment>
<evidence type="ECO:0000256" key="10">
    <source>
        <dbReference type="ARBA" id="ARBA00049359"/>
    </source>
</evidence>
<dbReference type="Proteomes" id="UP000193963">
    <property type="component" value="Unassembled WGS sequence"/>
</dbReference>
<gene>
    <name evidence="13" type="ORF">PSM7751_02629</name>
</gene>
<keyword evidence="6" id="KW-0266">Ethylene biosynthesis</keyword>
<organism evidence="13 14">
    <name type="scientific">Pseudooceanicola marinus</name>
    <dbReference type="NCBI Taxonomy" id="396013"/>
    <lineage>
        <taxon>Bacteria</taxon>
        <taxon>Pseudomonadati</taxon>
        <taxon>Pseudomonadota</taxon>
        <taxon>Alphaproteobacteria</taxon>
        <taxon>Rhodobacterales</taxon>
        <taxon>Paracoccaceae</taxon>
        <taxon>Pseudooceanicola</taxon>
    </lineage>
</organism>
<comment type="cofactor">
    <cofactor evidence="1">
        <name>Fe(2+)</name>
        <dbReference type="ChEBI" id="CHEBI:29033"/>
    </cofactor>
</comment>
<accession>A0A1X6ZLD4</accession>
<dbReference type="RefSeq" id="WP_100148456.1">
    <property type="nucleotide sequence ID" value="NZ_FWFN01000005.1"/>
</dbReference>
<evidence type="ECO:0000256" key="5">
    <source>
        <dbReference type="ARBA" id="ARBA00019045"/>
    </source>
</evidence>
<proteinExistence type="inferred from homology"/>
<evidence type="ECO:0000256" key="11">
    <source>
        <dbReference type="RuleBase" id="RU003682"/>
    </source>
</evidence>
<dbReference type="Gene3D" id="2.60.120.330">
    <property type="entry name" value="B-lactam Antibiotic, Isopenicillin N Synthase, Chain"/>
    <property type="match status" value="1"/>
</dbReference>
<evidence type="ECO:0000256" key="1">
    <source>
        <dbReference type="ARBA" id="ARBA00001954"/>
    </source>
</evidence>
<name>A0A1X6ZLD4_9RHOB</name>
<dbReference type="EMBL" id="FWFN01000005">
    <property type="protein sequence ID" value="SLN54210.1"/>
    <property type="molecule type" value="Genomic_DNA"/>
</dbReference>
<dbReference type="OrthoDB" id="21825at2"/>
<evidence type="ECO:0000256" key="3">
    <source>
        <dbReference type="ARBA" id="ARBA00012293"/>
    </source>
</evidence>
<dbReference type="EC" id="1.14.20.7" evidence="3"/>
<sequence>MATDTIDLIPVVDISEFISGGPGAGAVVEKIRTAATESGFFLVTGHGVDPAATKRLYDLAYAFFDEPQDWKVGVGRGKDVEGGVAFAPMKEEALAGTLGRKTPGDLKESLNFGPRLAGDTWPDRPAGLEAAFRDYFAEMETLARHLRGIFCTAIGLAPDFFEKDFENHLSALRVINYPEQSEPPEDGQLRAGEHTDYGFMTILRSEASAGGLQVQRRDGVWLDAPNIEGAYVVNIGDAFMRWSNDEWVSTPHRVANPPSGFHGTARRQSIPFFLNPSAETMIECLPPFAKDGAKYEPISFADYIALKTSQAFGG</sequence>
<dbReference type="GO" id="GO:0046872">
    <property type="term" value="F:metal ion binding"/>
    <property type="evidence" value="ECO:0007669"/>
    <property type="project" value="UniProtKB-KW"/>
</dbReference>
<evidence type="ECO:0000256" key="7">
    <source>
        <dbReference type="ARBA" id="ARBA00031011"/>
    </source>
</evidence>
<evidence type="ECO:0000256" key="9">
    <source>
        <dbReference type="ARBA" id="ARBA00047725"/>
    </source>
</evidence>
<dbReference type="EC" id="1.13.12.19" evidence="4"/>
<evidence type="ECO:0000313" key="14">
    <source>
        <dbReference type="Proteomes" id="UP000193963"/>
    </source>
</evidence>
<dbReference type="InterPro" id="IPR050231">
    <property type="entry name" value="Iron_ascorbate_oxido_reductase"/>
</dbReference>
<dbReference type="InterPro" id="IPR026992">
    <property type="entry name" value="DIOX_N"/>
</dbReference>
<comment type="catalytic activity">
    <reaction evidence="9">
        <text>2-oxoglutarate + O2 + 2 H(+) = ethene + 3 CO2 + H2O</text>
        <dbReference type="Rhea" id="RHEA:31523"/>
        <dbReference type="ChEBI" id="CHEBI:15377"/>
        <dbReference type="ChEBI" id="CHEBI:15378"/>
        <dbReference type="ChEBI" id="CHEBI:15379"/>
        <dbReference type="ChEBI" id="CHEBI:16526"/>
        <dbReference type="ChEBI" id="CHEBI:16810"/>
        <dbReference type="ChEBI" id="CHEBI:18153"/>
        <dbReference type="EC" id="1.13.12.19"/>
    </reaction>
</comment>
<dbReference type="Pfam" id="PF14226">
    <property type="entry name" value="DIOX_N"/>
    <property type="match status" value="1"/>
</dbReference>
<dbReference type="InterPro" id="IPR027443">
    <property type="entry name" value="IPNS-like_sf"/>
</dbReference>
<evidence type="ECO:0000256" key="4">
    <source>
        <dbReference type="ARBA" id="ARBA00012531"/>
    </source>
</evidence>
<keyword evidence="11" id="KW-0479">Metal-binding</keyword>
<dbReference type="GO" id="GO:0009693">
    <property type="term" value="P:ethylene biosynthetic process"/>
    <property type="evidence" value="ECO:0007669"/>
    <property type="project" value="UniProtKB-KW"/>
</dbReference>
<dbReference type="AlphaFoldDB" id="A0A1X6ZLD4"/>
<evidence type="ECO:0000259" key="12">
    <source>
        <dbReference type="PROSITE" id="PS51471"/>
    </source>
</evidence>
<evidence type="ECO:0000313" key="13">
    <source>
        <dbReference type="EMBL" id="SLN54210.1"/>
    </source>
</evidence>
<evidence type="ECO:0000256" key="2">
    <source>
        <dbReference type="ARBA" id="ARBA00004767"/>
    </source>
</evidence>